<evidence type="ECO:0000313" key="2">
    <source>
        <dbReference type="EMBL" id="CCB62399.1"/>
    </source>
</evidence>
<evidence type="ECO:0000313" key="3">
    <source>
        <dbReference type="Proteomes" id="UP000009183"/>
    </source>
</evidence>
<evidence type="ECO:0000259" key="1">
    <source>
        <dbReference type="Pfam" id="PF05686"/>
    </source>
</evidence>
<dbReference type="PaxDb" id="29760-VIT_15s0046g03060.t01"/>
<sequence>MSWMERVDHEGNGGKSGNPAHIRVVVVDGKVFMEKYEWVFQTRHVLTIWCILQLLRMYPGKLPDLDLIFECGAKNRCSRHMTTKDLMPLLHQHCFITVEMMKHLILSSGTGHFGVGNLL</sequence>
<dbReference type="Pfam" id="PF05686">
    <property type="entry name" value="Glyco_transf_90"/>
    <property type="match status" value="1"/>
</dbReference>
<gene>
    <name evidence="2" type="ordered locus">VIT_15s0046g03060</name>
</gene>
<dbReference type="InterPro" id="IPR051091">
    <property type="entry name" value="O-Glucosyltr/Glycosyltrsf_90"/>
</dbReference>
<feature type="domain" description="Glycosyl transferase CAP10" evidence="1">
    <location>
        <begin position="18"/>
        <end position="90"/>
    </location>
</feature>
<dbReference type="EMBL" id="FN596755">
    <property type="protein sequence ID" value="CCB62399.1"/>
    <property type="molecule type" value="Genomic_DNA"/>
</dbReference>
<dbReference type="PANTHER" id="PTHR12203:SF80">
    <property type="entry name" value="GLYCOSYLTRANSFERASE"/>
    <property type="match status" value="1"/>
</dbReference>
<dbReference type="InParanoid" id="F6I603"/>
<dbReference type="PANTHER" id="PTHR12203">
    <property type="entry name" value="KDEL LYS-ASP-GLU-LEU CONTAINING - RELATED"/>
    <property type="match status" value="1"/>
</dbReference>
<organism evidence="2 3">
    <name type="scientific">Vitis vinifera</name>
    <name type="common">Grape</name>
    <dbReference type="NCBI Taxonomy" id="29760"/>
    <lineage>
        <taxon>Eukaryota</taxon>
        <taxon>Viridiplantae</taxon>
        <taxon>Streptophyta</taxon>
        <taxon>Embryophyta</taxon>
        <taxon>Tracheophyta</taxon>
        <taxon>Spermatophyta</taxon>
        <taxon>Magnoliopsida</taxon>
        <taxon>eudicotyledons</taxon>
        <taxon>Gunneridae</taxon>
        <taxon>Pentapetalae</taxon>
        <taxon>rosids</taxon>
        <taxon>Vitales</taxon>
        <taxon>Vitaceae</taxon>
        <taxon>Viteae</taxon>
        <taxon>Vitis</taxon>
    </lineage>
</organism>
<dbReference type="eggNOG" id="KOG2458">
    <property type="taxonomic scope" value="Eukaryota"/>
</dbReference>
<reference evidence="3" key="1">
    <citation type="journal article" date="2007" name="Nature">
        <title>The grapevine genome sequence suggests ancestral hexaploidization in major angiosperm phyla.</title>
        <authorList>
            <consortium name="The French-Italian Public Consortium for Grapevine Genome Characterization."/>
            <person name="Jaillon O."/>
            <person name="Aury J.-M."/>
            <person name="Noel B."/>
            <person name="Policriti A."/>
            <person name="Clepet C."/>
            <person name="Casagrande A."/>
            <person name="Choisne N."/>
            <person name="Aubourg S."/>
            <person name="Vitulo N."/>
            <person name="Jubin C."/>
            <person name="Vezzi A."/>
            <person name="Legeai F."/>
            <person name="Hugueney P."/>
            <person name="Dasilva C."/>
            <person name="Horner D."/>
            <person name="Mica E."/>
            <person name="Jublot D."/>
            <person name="Poulain J."/>
            <person name="Bruyere C."/>
            <person name="Billault A."/>
            <person name="Segurens B."/>
            <person name="Gouyvenoux M."/>
            <person name="Ugarte E."/>
            <person name="Cattonaro F."/>
            <person name="Anthouard V."/>
            <person name="Vico V."/>
            <person name="Del Fabbro C."/>
            <person name="Alaux M."/>
            <person name="Di Gaspero G."/>
            <person name="Dumas V."/>
            <person name="Felice N."/>
            <person name="Paillard S."/>
            <person name="Juman I."/>
            <person name="Moroldo M."/>
            <person name="Scalabrin S."/>
            <person name="Canaguier A."/>
            <person name="Le Clainche I."/>
            <person name="Malacrida G."/>
            <person name="Durand E."/>
            <person name="Pesole G."/>
            <person name="Laucou V."/>
            <person name="Chatelet P."/>
            <person name="Merdinoglu D."/>
            <person name="Delledonne M."/>
            <person name="Pezzotti M."/>
            <person name="Lecharny A."/>
            <person name="Scarpelli C."/>
            <person name="Artiguenave F."/>
            <person name="Pe M.E."/>
            <person name="Valle G."/>
            <person name="Morgante M."/>
            <person name="Caboche M."/>
            <person name="Adam-Blondon A.-F."/>
            <person name="Weissenbach J."/>
            <person name="Quetier F."/>
            <person name="Wincker P."/>
        </authorList>
    </citation>
    <scope>NUCLEOTIDE SEQUENCE [LARGE SCALE GENOMIC DNA]</scope>
    <source>
        <strain evidence="3">cv. Pinot noir / PN40024</strain>
    </source>
</reference>
<dbReference type="Proteomes" id="UP000009183">
    <property type="component" value="Chromosome 15"/>
</dbReference>
<accession>F6I603</accession>
<protein>
    <recommendedName>
        <fullName evidence="1">Glycosyl transferase CAP10 domain-containing protein</fullName>
    </recommendedName>
</protein>
<dbReference type="OrthoDB" id="202415at2759"/>
<keyword evidence="3" id="KW-1185">Reference proteome</keyword>
<dbReference type="AlphaFoldDB" id="F6I603"/>
<dbReference type="HOGENOM" id="CLU_2065765_0_0_1"/>
<dbReference type="Gramene" id="Vitis15g01456.t01">
    <property type="protein sequence ID" value="Vitis15g01456.t01.CDS"/>
    <property type="gene ID" value="Vitis15g01456"/>
</dbReference>
<name>F6I603_VITVI</name>
<proteinExistence type="predicted"/>
<dbReference type="InterPro" id="IPR006598">
    <property type="entry name" value="CAP10"/>
</dbReference>